<dbReference type="GO" id="GO:0016787">
    <property type="term" value="F:hydrolase activity"/>
    <property type="evidence" value="ECO:0007669"/>
    <property type="project" value="UniProtKB-KW"/>
</dbReference>
<organism evidence="2 3">
    <name type="scientific">Pulveribacter suum</name>
    <dbReference type="NCBI Taxonomy" id="2116657"/>
    <lineage>
        <taxon>Bacteria</taxon>
        <taxon>Pseudomonadati</taxon>
        <taxon>Pseudomonadota</taxon>
        <taxon>Betaproteobacteria</taxon>
        <taxon>Burkholderiales</taxon>
        <taxon>Comamonadaceae</taxon>
        <taxon>Pulveribacter</taxon>
    </lineage>
</organism>
<dbReference type="AlphaFoldDB" id="A0A2P1NM07"/>
<dbReference type="SUPFAM" id="SSF53474">
    <property type="entry name" value="alpha/beta-Hydrolases"/>
    <property type="match status" value="1"/>
</dbReference>
<dbReference type="OrthoDB" id="8562572at2"/>
<gene>
    <name evidence="2" type="ORF">C7H73_10730</name>
</gene>
<protein>
    <submittedName>
        <fullName evidence="2">Alpha/beta hydrolase</fullName>
    </submittedName>
</protein>
<sequence length="303" mass="32096">MVTAPLPAPATLPTPPAVAALAQQARRVITPCGGGELVWHVWGEHTGAGADADALPLVLLHGGSGSWTHWVRSIGALVHAGRTVWAPDLPGFGDSALPPRGADADAVVEPLAQGLRQLFGQQPCDLVGFSFGGLAAGLLLAAHPRLARQLVLVGAPAMGVVPSRQFVLKAWRHLEAPKQLAAHRYNLAALMLQDAALIDEDGGLALGLHVANVLRDRMPRRRLAHTDALARALPQVPCPVHAIYGATDALYRQWIAALQGAYEQATPDFRGLVLIEQAGHWVQFERPEAFHAALLQALDAGAR</sequence>
<reference evidence="3" key="1">
    <citation type="submission" date="2018-03" db="EMBL/GenBank/DDBJ databases">
        <title>Genome sequencing of Melaminivora sp. strain SC2-7.</title>
        <authorList>
            <person name="Kim S.-J."/>
            <person name="Heo J."/>
            <person name="Ahn J.-H."/>
            <person name="Kwon S.-W."/>
        </authorList>
    </citation>
    <scope>NUCLEOTIDE SEQUENCE [LARGE SCALE GENOMIC DNA]</scope>
    <source>
        <strain evidence="3">SC2-7</strain>
    </source>
</reference>
<dbReference type="InterPro" id="IPR000639">
    <property type="entry name" value="Epox_hydrolase-like"/>
</dbReference>
<evidence type="ECO:0000313" key="3">
    <source>
        <dbReference type="Proteomes" id="UP000241829"/>
    </source>
</evidence>
<dbReference type="RefSeq" id="WP_106846644.1">
    <property type="nucleotide sequence ID" value="NZ_CP027792.1"/>
</dbReference>
<dbReference type="Proteomes" id="UP000241829">
    <property type="component" value="Chromosome"/>
</dbReference>
<accession>A0A2P1NM07</accession>
<dbReference type="PANTHER" id="PTHR46438">
    <property type="entry name" value="ALPHA/BETA-HYDROLASES SUPERFAMILY PROTEIN"/>
    <property type="match status" value="1"/>
</dbReference>
<dbReference type="Pfam" id="PF12697">
    <property type="entry name" value="Abhydrolase_6"/>
    <property type="match status" value="1"/>
</dbReference>
<dbReference type="Gene3D" id="3.40.50.1820">
    <property type="entry name" value="alpha/beta hydrolase"/>
    <property type="match status" value="1"/>
</dbReference>
<keyword evidence="3" id="KW-1185">Reference proteome</keyword>
<dbReference type="EMBL" id="CP027792">
    <property type="protein sequence ID" value="AVP58091.1"/>
    <property type="molecule type" value="Genomic_DNA"/>
</dbReference>
<name>A0A2P1NM07_9BURK</name>
<dbReference type="InterPro" id="IPR000073">
    <property type="entry name" value="AB_hydrolase_1"/>
</dbReference>
<feature type="domain" description="AB hydrolase-1" evidence="1">
    <location>
        <begin position="57"/>
        <end position="292"/>
    </location>
</feature>
<evidence type="ECO:0000313" key="2">
    <source>
        <dbReference type="EMBL" id="AVP58091.1"/>
    </source>
</evidence>
<proteinExistence type="predicted"/>
<dbReference type="KEGG" id="melm:C7H73_10730"/>
<evidence type="ECO:0000259" key="1">
    <source>
        <dbReference type="Pfam" id="PF12697"/>
    </source>
</evidence>
<dbReference type="InterPro" id="IPR029058">
    <property type="entry name" value="AB_hydrolase_fold"/>
</dbReference>
<keyword evidence="2" id="KW-0378">Hydrolase</keyword>
<dbReference type="PRINTS" id="PR00111">
    <property type="entry name" value="ABHYDROLASE"/>
</dbReference>
<dbReference type="PRINTS" id="PR00412">
    <property type="entry name" value="EPOXHYDRLASE"/>
</dbReference>